<keyword evidence="3" id="KW-1185">Reference proteome</keyword>
<comment type="caution">
    <text evidence="2">The sequence shown here is derived from an EMBL/GenBank/DDBJ whole genome shotgun (WGS) entry which is preliminary data.</text>
</comment>
<proteinExistence type="predicted"/>
<dbReference type="AlphaFoldDB" id="C6LLH9"/>
<reference evidence="2" key="1">
    <citation type="submission" date="2009-07" db="EMBL/GenBank/DDBJ databases">
        <authorList>
            <person name="Weinstock G."/>
            <person name="Sodergren E."/>
            <person name="Clifton S."/>
            <person name="Fulton L."/>
            <person name="Fulton B."/>
            <person name="Courtney L."/>
            <person name="Fronick C."/>
            <person name="Harrison M."/>
            <person name="Strong C."/>
            <person name="Farmer C."/>
            <person name="Delahaunty K."/>
            <person name="Markovic C."/>
            <person name="Hall O."/>
            <person name="Minx P."/>
            <person name="Tomlinson C."/>
            <person name="Mitreva M."/>
            <person name="Nelson J."/>
            <person name="Hou S."/>
            <person name="Wollam A."/>
            <person name="Pepin K.H."/>
            <person name="Johnson M."/>
            <person name="Bhonagiri V."/>
            <person name="Nash W.E."/>
            <person name="Warren W."/>
            <person name="Chinwalla A."/>
            <person name="Mardis E.R."/>
            <person name="Wilson R.K."/>
        </authorList>
    </citation>
    <scope>NUCLEOTIDE SEQUENCE [LARGE SCALE GENOMIC DNA]</scope>
    <source>
        <strain evidence="2">DSM 14469</strain>
    </source>
</reference>
<evidence type="ECO:0000313" key="3">
    <source>
        <dbReference type="Proteomes" id="UP000005561"/>
    </source>
</evidence>
<name>C6LLH9_9FIRM</name>
<organism evidence="2 3">
    <name type="scientific">Marvinbryantia formatexigens DSM 14469</name>
    <dbReference type="NCBI Taxonomy" id="478749"/>
    <lineage>
        <taxon>Bacteria</taxon>
        <taxon>Bacillati</taxon>
        <taxon>Bacillota</taxon>
        <taxon>Clostridia</taxon>
        <taxon>Lachnospirales</taxon>
        <taxon>Lachnospiraceae</taxon>
        <taxon>Marvinbryantia</taxon>
    </lineage>
</organism>
<feature type="region of interest" description="Disordered" evidence="1">
    <location>
        <begin position="1"/>
        <end position="23"/>
    </location>
</feature>
<evidence type="ECO:0000256" key="1">
    <source>
        <dbReference type="SAM" id="MobiDB-lite"/>
    </source>
</evidence>
<protein>
    <submittedName>
        <fullName evidence="2">Uncharacterized protein</fullName>
    </submittedName>
</protein>
<sequence>MQKRQCRRSKAAREKTQQPGKAQELLQNNRMQYLCADRSAGWAKMLHMILRRKDCEAIRCERT</sequence>
<feature type="compositionally biased region" description="Basic residues" evidence="1">
    <location>
        <begin position="1"/>
        <end position="10"/>
    </location>
</feature>
<accession>C6LLH9</accession>
<evidence type="ECO:0000313" key="2">
    <source>
        <dbReference type="EMBL" id="EET58519.1"/>
    </source>
</evidence>
<gene>
    <name evidence="2" type="ORF">BRYFOR_09526</name>
</gene>
<dbReference type="Proteomes" id="UP000005561">
    <property type="component" value="Unassembled WGS sequence"/>
</dbReference>
<dbReference type="EMBL" id="ACCL02000030">
    <property type="protein sequence ID" value="EET58519.1"/>
    <property type="molecule type" value="Genomic_DNA"/>
</dbReference>